<name>A0A174CC66_9FIRM</name>
<dbReference type="SMART" id="SM01118">
    <property type="entry name" value="CYTH"/>
    <property type="match status" value="1"/>
</dbReference>
<dbReference type="InterPro" id="IPR008173">
    <property type="entry name" value="Adenylyl_cyclase_CyaB"/>
</dbReference>
<dbReference type="PROSITE" id="PS51707">
    <property type="entry name" value="CYTH"/>
    <property type="match status" value="1"/>
</dbReference>
<reference evidence="2 3" key="1">
    <citation type="submission" date="2015-09" db="EMBL/GenBank/DDBJ databases">
        <authorList>
            <consortium name="Pathogen Informatics"/>
        </authorList>
    </citation>
    <scope>NUCLEOTIDE SEQUENCE [LARGE SCALE GENOMIC DNA]</scope>
    <source>
        <strain evidence="2 3">2789STDY5834863</strain>
    </source>
</reference>
<dbReference type="SUPFAM" id="SSF55154">
    <property type="entry name" value="CYTH-like phosphatases"/>
    <property type="match status" value="1"/>
</dbReference>
<dbReference type="PANTHER" id="PTHR21028:SF2">
    <property type="entry name" value="CYTH DOMAIN-CONTAINING PROTEIN"/>
    <property type="match status" value="1"/>
</dbReference>
<dbReference type="AlphaFoldDB" id="A0A174CC66"/>
<dbReference type="NCBIfam" id="TIGR00318">
    <property type="entry name" value="cyaB"/>
    <property type="match status" value="1"/>
</dbReference>
<dbReference type="PANTHER" id="PTHR21028">
    <property type="entry name" value="SI:CH211-156B7.4"/>
    <property type="match status" value="1"/>
</dbReference>
<gene>
    <name evidence="2" type="ORF">ERS852478_01852</name>
</gene>
<accession>A0A174CC66</accession>
<dbReference type="InterPro" id="IPR033469">
    <property type="entry name" value="CYTH-like_dom_sf"/>
</dbReference>
<dbReference type="Pfam" id="PF01928">
    <property type="entry name" value="CYTH"/>
    <property type="match status" value="1"/>
</dbReference>
<dbReference type="EMBL" id="CYZN01000011">
    <property type="protein sequence ID" value="CUO10377.1"/>
    <property type="molecule type" value="Genomic_DNA"/>
</dbReference>
<evidence type="ECO:0000259" key="1">
    <source>
        <dbReference type="PROSITE" id="PS51707"/>
    </source>
</evidence>
<evidence type="ECO:0000313" key="2">
    <source>
        <dbReference type="EMBL" id="CUO10377.1"/>
    </source>
</evidence>
<sequence>MSIEVEIKLKIKNKKQVIDSLKTIGFLEGRYVVETDTYYTSSHHDFTARGEALRIRKVEDPKSGKETCLITYKGAKLDQVSMTRQELETEVGDGETVRKILEIIGFCPVSPVEKQRLYLRKDNMTACLDEVKGLGNYLELEILTDAEEERTKALKQIENVLEILGYSMKDTTRTSYLSMLKKKDKDGSNA</sequence>
<dbReference type="InterPro" id="IPR023577">
    <property type="entry name" value="CYTH_domain"/>
</dbReference>
<feature type="domain" description="CYTH" evidence="1">
    <location>
        <begin position="2"/>
        <end position="182"/>
    </location>
</feature>
<proteinExistence type="predicted"/>
<dbReference type="RefSeq" id="WP_055200363.1">
    <property type="nucleotide sequence ID" value="NZ_BTHH01000012.1"/>
</dbReference>
<dbReference type="CDD" id="cd07890">
    <property type="entry name" value="CYTH-like_AC_IV-like"/>
    <property type="match status" value="1"/>
</dbReference>
<evidence type="ECO:0000313" key="3">
    <source>
        <dbReference type="Proteomes" id="UP000095431"/>
    </source>
</evidence>
<protein>
    <submittedName>
        <fullName evidence="2">Putative adenylyl cyclase CyaB</fullName>
    </submittedName>
</protein>
<dbReference type="Proteomes" id="UP000095431">
    <property type="component" value="Unassembled WGS sequence"/>
</dbReference>
<organism evidence="2 3">
    <name type="scientific">Blautia wexlerae</name>
    <dbReference type="NCBI Taxonomy" id="418240"/>
    <lineage>
        <taxon>Bacteria</taxon>
        <taxon>Bacillati</taxon>
        <taxon>Bacillota</taxon>
        <taxon>Clostridia</taxon>
        <taxon>Lachnospirales</taxon>
        <taxon>Lachnospiraceae</taxon>
        <taxon>Blautia</taxon>
    </lineage>
</organism>
<dbReference type="Gene3D" id="2.40.320.10">
    <property type="entry name" value="Hypothetical Protein Pfu-838710-001"/>
    <property type="match status" value="1"/>
</dbReference>